<keyword evidence="1" id="KW-1133">Transmembrane helix</keyword>
<evidence type="ECO:0000256" key="1">
    <source>
        <dbReference type="SAM" id="Phobius"/>
    </source>
</evidence>
<protein>
    <submittedName>
        <fullName evidence="2">Uncharacterized protein</fullName>
    </submittedName>
</protein>
<dbReference type="AlphaFoldDB" id="X0PWB4"/>
<name>X0PWB4_RHOWR</name>
<organism evidence="2 3">
    <name type="scientific">Rhodococcus wratislaviensis NBRC 100605</name>
    <dbReference type="NCBI Taxonomy" id="1219028"/>
    <lineage>
        <taxon>Bacteria</taxon>
        <taxon>Bacillati</taxon>
        <taxon>Actinomycetota</taxon>
        <taxon>Actinomycetes</taxon>
        <taxon>Mycobacteriales</taxon>
        <taxon>Nocardiaceae</taxon>
        <taxon>Rhodococcus</taxon>
    </lineage>
</organism>
<feature type="transmembrane region" description="Helical" evidence="1">
    <location>
        <begin position="12"/>
        <end position="36"/>
    </location>
</feature>
<comment type="caution">
    <text evidence="2">The sequence shown here is derived from an EMBL/GenBank/DDBJ whole genome shotgun (WGS) entry which is preliminary data.</text>
</comment>
<keyword evidence="3" id="KW-1185">Reference proteome</keyword>
<sequence length="44" mass="4298">MDGGGAGVLSWTAGTVVSALVGLVVGAIVVLLAHLIPKRKKGAD</sequence>
<reference evidence="2 3" key="1">
    <citation type="submission" date="2014-02" db="EMBL/GenBank/DDBJ databases">
        <title>Whole genome shotgun sequence of Rhodococcus wratislaviensis NBRC 100605.</title>
        <authorList>
            <person name="Hosoyama A."/>
            <person name="Tsuchikane K."/>
            <person name="Yoshida I."/>
            <person name="Ohji S."/>
            <person name="Ichikawa N."/>
            <person name="Yamazoe A."/>
            <person name="Fujita N."/>
        </authorList>
    </citation>
    <scope>NUCLEOTIDE SEQUENCE [LARGE SCALE GENOMIC DNA]</scope>
    <source>
        <strain evidence="2 3">NBRC 100605</strain>
    </source>
</reference>
<evidence type="ECO:0000313" key="3">
    <source>
        <dbReference type="Proteomes" id="UP000019491"/>
    </source>
</evidence>
<gene>
    <name evidence="2" type="ORF">RW1_043_00040</name>
</gene>
<dbReference type="EMBL" id="BAWF01000043">
    <property type="protein sequence ID" value="GAF47568.1"/>
    <property type="molecule type" value="Genomic_DNA"/>
</dbReference>
<keyword evidence="1" id="KW-0472">Membrane</keyword>
<evidence type="ECO:0000313" key="2">
    <source>
        <dbReference type="EMBL" id="GAF47568.1"/>
    </source>
</evidence>
<dbReference type="Proteomes" id="UP000019491">
    <property type="component" value="Unassembled WGS sequence"/>
</dbReference>
<proteinExistence type="predicted"/>
<accession>X0PWB4</accession>
<keyword evidence="1" id="KW-0812">Transmembrane</keyword>